<reference evidence="4" key="1">
    <citation type="submission" date="2024-05" db="EMBL/GenBank/DDBJ databases">
        <title>30 novel species of actinomycetes from the DSMZ collection.</title>
        <authorList>
            <person name="Nouioui I."/>
        </authorList>
    </citation>
    <scope>NUCLEOTIDE SEQUENCE</scope>
    <source>
        <strain evidence="4">DSM 3412</strain>
    </source>
</reference>
<organism evidence="4 5">
    <name type="scientific">Streptomyces gottesmaniae</name>
    <dbReference type="NCBI Taxonomy" id="3075518"/>
    <lineage>
        <taxon>Bacteria</taxon>
        <taxon>Bacillati</taxon>
        <taxon>Actinomycetota</taxon>
        <taxon>Actinomycetes</taxon>
        <taxon>Kitasatosporales</taxon>
        <taxon>Streptomycetaceae</taxon>
        <taxon>Streptomyces</taxon>
    </lineage>
</organism>
<feature type="compositionally biased region" description="Low complexity" evidence="2">
    <location>
        <begin position="244"/>
        <end position="261"/>
    </location>
</feature>
<dbReference type="CDD" id="cd00130">
    <property type="entry name" value="PAS"/>
    <property type="match status" value="2"/>
</dbReference>
<dbReference type="Gene3D" id="3.30.565.10">
    <property type="entry name" value="Histidine kinase-like ATPase, C-terminal domain"/>
    <property type="match status" value="1"/>
</dbReference>
<sequence>MGTDRDSAVSRQRFDVADAAPLLIDADGFVTSWTRDAERLFGYPAAEILGRSVRALLFDEDGERIGSLAETHRALGGWSGILTARHRDGHPIKVMVRVVPTHEASTLAPGQAGEGAPAEGGALTEAGASSASAAPSAGGSGSAGSGSTGSGSAGSAGSGSAGSRVIGRDVGAPASAVVPGVWPAPRPGYPDAPRNDAPSEPPSRSATSSAAERAAVREASAGTRTGTAPGHTGSPPKPAPPRTAPARPTSPRTAPPATQGAPQPPASPTGRAWPAARHSSGPTARQTTPVPDSPPPTASPSARLPFSPSPSPSAPVRPSPSPSAPASPSLAPDPLKPAHWVALVSDATRAPGWDMSRSVLERMTAWSPVGIAIVDTELRFVWSNAALERFGGGRAHERVGLRLAEVQPGLDAERIEAQMRRVLESGVPVLDYEHVGRVRSAPYRETAHAMSFTRLEDDHGRPIGVYYTVVDVSERHRARTRLALLDRAGEHIGRTLDVRRTAQELADVVVPALADFVTVDLLDSVLRGAEPGALGDGSVPLRRVAQQSVHDGVPEADLEVGAVASYAAGSPPVRALVDGRSWSEPRLDPLSAEWARTDPGRAVPAEALGLHSVMIVPVRARGITLGITTFFRRDRLDPFDAVDLGLAEELVGRAAVCVDNARRYTRERDAALVLQRSLLPRRLPEQDAAEVAVRYRPADELTGLGGDWYDVIPLSGARVALVVGEVAGHGIDGAAAMGRLRTAVRTLADLDLPPDEVLAHLDDMVAKSARQEGAEPGGGSGQTVGARCLYVVHDPVSGRCAMATAGPFAPALVAPDGTVTFPELPEGPALGVDQQPFEALELDLPEGTVIALHTDGLLAQASREALCRALARPEPSLERHAQRVLDSLAPARPTDDVALLLARTRRLPAHRVASWELPADPALVAEARKTTSRQLGTWGLDELAFTTELIVSELVTNAIRHAAGPIRLRLVLERTLICEVFDGGATAPHLRHPRTTDEGGRGLFLISQFTQRWGTRFLPEGKVIWAEQSLADQSTPDPTTAGPTGQQLTTTEQRTTDG</sequence>
<dbReference type="InterPro" id="IPR003594">
    <property type="entry name" value="HATPase_dom"/>
</dbReference>
<dbReference type="InterPro" id="IPR036457">
    <property type="entry name" value="PPM-type-like_dom_sf"/>
</dbReference>
<keyword evidence="1" id="KW-0378">Hydrolase</keyword>
<dbReference type="InterPro" id="IPR000014">
    <property type="entry name" value="PAS"/>
</dbReference>
<name>A0ABU2ZBH1_9ACTN</name>
<dbReference type="PROSITE" id="PS50112">
    <property type="entry name" value="PAS"/>
    <property type="match status" value="1"/>
</dbReference>
<dbReference type="Gene3D" id="3.30.450.40">
    <property type="match status" value="1"/>
</dbReference>
<keyword evidence="5" id="KW-1185">Reference proteome</keyword>
<feature type="domain" description="PAS" evidence="3">
    <location>
        <begin position="6"/>
        <end position="78"/>
    </location>
</feature>
<dbReference type="Gene3D" id="3.30.450.20">
    <property type="entry name" value="PAS domain"/>
    <property type="match status" value="2"/>
</dbReference>
<dbReference type="RefSeq" id="WP_311592800.1">
    <property type="nucleotide sequence ID" value="NZ_JAVRFJ010000053.1"/>
</dbReference>
<dbReference type="CDD" id="cd16936">
    <property type="entry name" value="HATPase_RsbW-like"/>
    <property type="match status" value="1"/>
</dbReference>
<dbReference type="Pfam" id="PF08448">
    <property type="entry name" value="PAS_4"/>
    <property type="match status" value="1"/>
</dbReference>
<dbReference type="EMBL" id="JAVRFJ010000053">
    <property type="protein sequence ID" value="MDT0573576.1"/>
    <property type="molecule type" value="Genomic_DNA"/>
</dbReference>
<evidence type="ECO:0000256" key="2">
    <source>
        <dbReference type="SAM" id="MobiDB-lite"/>
    </source>
</evidence>
<dbReference type="Pfam" id="PF07228">
    <property type="entry name" value="SpoIIE"/>
    <property type="match status" value="1"/>
</dbReference>
<dbReference type="SMART" id="SM00331">
    <property type="entry name" value="PP2C_SIG"/>
    <property type="match status" value="1"/>
</dbReference>
<feature type="region of interest" description="Disordered" evidence="2">
    <location>
        <begin position="1030"/>
        <end position="1058"/>
    </location>
</feature>
<dbReference type="Pfam" id="PF13581">
    <property type="entry name" value="HATPase_c_2"/>
    <property type="match status" value="1"/>
</dbReference>
<dbReference type="InterPro" id="IPR052016">
    <property type="entry name" value="Bact_Sigma-Reg"/>
</dbReference>
<feature type="compositionally biased region" description="Low complexity" evidence="2">
    <location>
        <begin position="170"/>
        <end position="181"/>
    </location>
</feature>
<dbReference type="InterPro" id="IPR035965">
    <property type="entry name" value="PAS-like_dom_sf"/>
</dbReference>
<comment type="caution">
    <text evidence="4">The sequence shown here is derived from an EMBL/GenBank/DDBJ whole genome shotgun (WGS) entry which is preliminary data.</text>
</comment>
<protein>
    <submittedName>
        <fullName evidence="4">SpoIIE family protein phosphatase</fullName>
    </submittedName>
</protein>
<dbReference type="InterPro" id="IPR036890">
    <property type="entry name" value="HATPase_C_sf"/>
</dbReference>
<feature type="compositionally biased region" description="Pro residues" evidence="2">
    <location>
        <begin position="307"/>
        <end position="325"/>
    </location>
</feature>
<evidence type="ECO:0000259" key="3">
    <source>
        <dbReference type="PROSITE" id="PS50112"/>
    </source>
</evidence>
<accession>A0ABU2ZBH1</accession>
<evidence type="ECO:0000256" key="1">
    <source>
        <dbReference type="ARBA" id="ARBA00022801"/>
    </source>
</evidence>
<dbReference type="SUPFAM" id="SSF55785">
    <property type="entry name" value="PYP-like sensor domain (PAS domain)"/>
    <property type="match status" value="2"/>
</dbReference>
<evidence type="ECO:0000313" key="4">
    <source>
        <dbReference type="EMBL" id="MDT0573576.1"/>
    </source>
</evidence>
<dbReference type="Gene3D" id="3.60.40.10">
    <property type="entry name" value="PPM-type phosphatase domain"/>
    <property type="match status" value="1"/>
</dbReference>
<dbReference type="InterPro" id="IPR013767">
    <property type="entry name" value="PAS_fold"/>
</dbReference>
<gene>
    <name evidence="4" type="ORF">RM704_40100</name>
</gene>
<dbReference type="InterPro" id="IPR001932">
    <property type="entry name" value="PPM-type_phosphatase-like_dom"/>
</dbReference>
<dbReference type="PANTHER" id="PTHR43156:SF2">
    <property type="entry name" value="STAGE II SPORULATION PROTEIN E"/>
    <property type="match status" value="1"/>
</dbReference>
<proteinExistence type="predicted"/>
<feature type="compositionally biased region" description="Low complexity" evidence="2">
    <location>
        <begin position="108"/>
        <end position="137"/>
    </location>
</feature>
<dbReference type="SUPFAM" id="SSF55874">
    <property type="entry name" value="ATPase domain of HSP90 chaperone/DNA topoisomerase II/histidine kinase"/>
    <property type="match status" value="1"/>
</dbReference>
<feature type="region of interest" description="Disordered" evidence="2">
    <location>
        <begin position="105"/>
        <end position="332"/>
    </location>
</feature>
<evidence type="ECO:0000313" key="5">
    <source>
        <dbReference type="Proteomes" id="UP001180737"/>
    </source>
</evidence>
<feature type="compositionally biased region" description="Low complexity" evidence="2">
    <location>
        <begin position="202"/>
        <end position="221"/>
    </location>
</feature>
<dbReference type="Proteomes" id="UP001180737">
    <property type="component" value="Unassembled WGS sequence"/>
</dbReference>
<dbReference type="InterPro" id="IPR029016">
    <property type="entry name" value="GAF-like_dom_sf"/>
</dbReference>
<dbReference type="SUPFAM" id="SSF55781">
    <property type="entry name" value="GAF domain-like"/>
    <property type="match status" value="1"/>
</dbReference>
<dbReference type="InterPro" id="IPR013656">
    <property type="entry name" value="PAS_4"/>
</dbReference>
<dbReference type="Pfam" id="PF00989">
    <property type="entry name" value="PAS"/>
    <property type="match status" value="1"/>
</dbReference>
<dbReference type="SMART" id="SM00091">
    <property type="entry name" value="PAS"/>
    <property type="match status" value="2"/>
</dbReference>
<feature type="compositionally biased region" description="Gly residues" evidence="2">
    <location>
        <begin position="138"/>
        <end position="160"/>
    </location>
</feature>
<dbReference type="PANTHER" id="PTHR43156">
    <property type="entry name" value="STAGE II SPORULATION PROTEIN E-RELATED"/>
    <property type="match status" value="1"/>
</dbReference>
<dbReference type="NCBIfam" id="TIGR00229">
    <property type="entry name" value="sensory_box"/>
    <property type="match status" value="2"/>
</dbReference>